<dbReference type="Proteomes" id="UP000829685">
    <property type="component" value="Unassembled WGS sequence"/>
</dbReference>
<reference evidence="1" key="1">
    <citation type="submission" date="2021-03" db="EMBL/GenBank/DDBJ databases">
        <title>Revisited historic fungal species revealed as producer of novel bioactive compounds through whole genome sequencing and comparative genomics.</title>
        <authorList>
            <person name="Vignolle G.A."/>
            <person name="Hochenegger N."/>
            <person name="Mach R.L."/>
            <person name="Mach-Aigner A.R."/>
            <person name="Javad Rahimi M."/>
            <person name="Salim K.A."/>
            <person name="Chan C.M."/>
            <person name="Lim L.B.L."/>
            <person name="Cai F."/>
            <person name="Druzhinina I.S."/>
            <person name="U'Ren J.M."/>
            <person name="Derntl C."/>
        </authorList>
    </citation>
    <scope>NUCLEOTIDE SEQUENCE</scope>
    <source>
        <strain evidence="1">TUCIM 5799</strain>
    </source>
</reference>
<gene>
    <name evidence="1" type="ORF">JX265_010754</name>
</gene>
<comment type="caution">
    <text evidence="1">The sequence shown here is derived from an EMBL/GenBank/DDBJ whole genome shotgun (WGS) entry which is preliminary data.</text>
</comment>
<evidence type="ECO:0000313" key="1">
    <source>
        <dbReference type="EMBL" id="KAI1858661.1"/>
    </source>
</evidence>
<name>A0A9Q0ALD2_9PEZI</name>
<sequence>MTGYADALYKRNMMEGKDVTVDAEAEANNPAVQLCKLGCAAVIAQDPCSSPGASAVGRDTSHATGCFEVISPQLPHSCAGNKPTWSLPGTWVAKLKNETMWLSQSEYQPLGASGEVTLSSSSLALIDKADPILKLEATSNLSGYQGRPATPHHLAPLLAIK</sequence>
<protein>
    <submittedName>
        <fullName evidence="1">Uncharacterized protein</fullName>
    </submittedName>
</protein>
<accession>A0A9Q0ALD2</accession>
<organism evidence="1 2">
    <name type="scientific">Neoarthrinium moseri</name>
    <dbReference type="NCBI Taxonomy" id="1658444"/>
    <lineage>
        <taxon>Eukaryota</taxon>
        <taxon>Fungi</taxon>
        <taxon>Dikarya</taxon>
        <taxon>Ascomycota</taxon>
        <taxon>Pezizomycotina</taxon>
        <taxon>Sordariomycetes</taxon>
        <taxon>Xylariomycetidae</taxon>
        <taxon>Amphisphaeriales</taxon>
        <taxon>Apiosporaceae</taxon>
        <taxon>Neoarthrinium</taxon>
    </lineage>
</organism>
<keyword evidence="2" id="KW-1185">Reference proteome</keyword>
<dbReference type="EMBL" id="JAFIMR010000036">
    <property type="protein sequence ID" value="KAI1858661.1"/>
    <property type="molecule type" value="Genomic_DNA"/>
</dbReference>
<proteinExistence type="predicted"/>
<evidence type="ECO:0000313" key="2">
    <source>
        <dbReference type="Proteomes" id="UP000829685"/>
    </source>
</evidence>
<dbReference type="AlphaFoldDB" id="A0A9Q0ALD2"/>